<gene>
    <name evidence="2" type="ORF">ACFOX0_15010</name>
</gene>
<sequence>MIAPIWLDVLDEVARLCVAHGRSDLLRNVQHKRAHLLDPALRVLVVGEPKQGKSQLVNALINAPVCPVGDGPTTALPTVVRHAPAPAAALVSAAIAGGGSPANPVDGGVDRTPVPLDQVAARIAGRGGRPGGPATHVEIGVPRELLNAGLVLVDTPGTDAAGTPGGTAVPEATTVRADTVLLVSDSTRELSVGELNLLLHVMQSHSNVVVVQTKTDLVPDWRTVADRNRGHLAGAGIPAALICVSAALRLRAAGTDDRALNAESGFPELIARLRRDLTGKADTLARSAVALIVRNVVEQLAAPLRAELSDQDAGEQSAPMSRLRAAQREVDELRRCTARWQNMLGDEMADLISDVEYDLRDRTRRILKVVDEAFDTADPLTGWDDFQRWLEQSLIEATRDNRRWFAQRCDWTARRVADNFARYGRDALPGWSPARLAESADELPVLDRPTIDKFSASHKLITGMKGSYGGVLMFGLATTLAGMPMINVVSVGAGAVFGGKSVWDESRSLLRRRQSMVKTAVQRYVDDYFVRVTKEVRDTARQVQRTLRDHFAASTEQLQEAIVQSFRTAKQEADADAAIREQRQREIQQKMARLAAVYEQAQRLGMPRGAAPGLATKL</sequence>
<dbReference type="PANTHER" id="PTHR43681">
    <property type="entry name" value="TRANSMEMBRANE GTPASE FZO"/>
    <property type="match status" value="1"/>
</dbReference>
<proteinExistence type="predicted"/>
<keyword evidence="3" id="KW-1185">Reference proteome</keyword>
<dbReference type="RefSeq" id="WP_377545884.1">
    <property type="nucleotide sequence ID" value="NZ_JBHSBN010000008.1"/>
</dbReference>
<feature type="domain" description="Dynamin N-terminal" evidence="1">
    <location>
        <begin position="43"/>
        <end position="214"/>
    </location>
</feature>
<protein>
    <submittedName>
        <fullName evidence="2">Dynamin family protein</fullName>
    </submittedName>
</protein>
<dbReference type="Proteomes" id="UP001595868">
    <property type="component" value="Unassembled WGS sequence"/>
</dbReference>
<dbReference type="InterPro" id="IPR027417">
    <property type="entry name" value="P-loop_NTPase"/>
</dbReference>
<dbReference type="EMBL" id="JBHSBN010000008">
    <property type="protein sequence ID" value="MFC4107230.1"/>
    <property type="molecule type" value="Genomic_DNA"/>
</dbReference>
<reference evidence="3" key="1">
    <citation type="journal article" date="2019" name="Int. J. Syst. Evol. Microbiol.">
        <title>The Global Catalogue of Microorganisms (GCM) 10K type strain sequencing project: providing services to taxonomists for standard genome sequencing and annotation.</title>
        <authorList>
            <consortium name="The Broad Institute Genomics Platform"/>
            <consortium name="The Broad Institute Genome Sequencing Center for Infectious Disease"/>
            <person name="Wu L."/>
            <person name="Ma J."/>
        </authorList>
    </citation>
    <scope>NUCLEOTIDE SEQUENCE [LARGE SCALE GENOMIC DNA]</scope>
    <source>
        <strain evidence="3">2902at01</strain>
    </source>
</reference>
<name>A0ABV8KM86_9ACTN</name>
<evidence type="ECO:0000313" key="3">
    <source>
        <dbReference type="Proteomes" id="UP001595868"/>
    </source>
</evidence>
<dbReference type="InterPro" id="IPR051943">
    <property type="entry name" value="TRAFAC_Dynamin-like_GTPase"/>
</dbReference>
<dbReference type="PANTHER" id="PTHR43681:SF1">
    <property type="entry name" value="SARCALUMENIN"/>
    <property type="match status" value="1"/>
</dbReference>
<evidence type="ECO:0000259" key="1">
    <source>
        <dbReference type="Pfam" id="PF00350"/>
    </source>
</evidence>
<accession>A0ABV8KM86</accession>
<organism evidence="2 3">
    <name type="scientific">Micromonospora zhanjiangensis</name>
    <dbReference type="NCBI Taxonomy" id="1522057"/>
    <lineage>
        <taxon>Bacteria</taxon>
        <taxon>Bacillati</taxon>
        <taxon>Actinomycetota</taxon>
        <taxon>Actinomycetes</taxon>
        <taxon>Micromonosporales</taxon>
        <taxon>Micromonosporaceae</taxon>
        <taxon>Micromonospora</taxon>
    </lineage>
</organism>
<dbReference type="SUPFAM" id="SSF52540">
    <property type="entry name" value="P-loop containing nucleoside triphosphate hydrolases"/>
    <property type="match status" value="1"/>
</dbReference>
<evidence type="ECO:0000313" key="2">
    <source>
        <dbReference type="EMBL" id="MFC4107230.1"/>
    </source>
</evidence>
<dbReference type="Gene3D" id="3.40.50.300">
    <property type="entry name" value="P-loop containing nucleotide triphosphate hydrolases"/>
    <property type="match status" value="1"/>
</dbReference>
<dbReference type="Pfam" id="PF00350">
    <property type="entry name" value="Dynamin_N"/>
    <property type="match status" value="1"/>
</dbReference>
<comment type="caution">
    <text evidence="2">The sequence shown here is derived from an EMBL/GenBank/DDBJ whole genome shotgun (WGS) entry which is preliminary data.</text>
</comment>
<dbReference type="InterPro" id="IPR045063">
    <property type="entry name" value="Dynamin_N"/>
</dbReference>